<reference evidence="2" key="1">
    <citation type="submission" date="2016-11" db="EMBL/GenBank/DDBJ databases">
        <authorList>
            <person name="Varghese N."/>
            <person name="Submissions S."/>
        </authorList>
    </citation>
    <scope>NUCLEOTIDE SEQUENCE [LARGE SCALE GENOMIC DNA]</scope>
    <source>
        <strain evidence="2">DSM 3661</strain>
    </source>
</reference>
<accession>A0A1M7IWJ6</accession>
<name>A0A1M7IWJ6_9FLAO</name>
<evidence type="ECO:0000313" key="2">
    <source>
        <dbReference type="Proteomes" id="UP000184260"/>
    </source>
</evidence>
<dbReference type="AlphaFoldDB" id="A0A1M7IWJ6"/>
<dbReference type="EMBL" id="FRBU01000037">
    <property type="protein sequence ID" value="SHM45111.1"/>
    <property type="molecule type" value="Genomic_DNA"/>
</dbReference>
<evidence type="ECO:0008006" key="3">
    <source>
        <dbReference type="Google" id="ProtNLM"/>
    </source>
</evidence>
<gene>
    <name evidence="1" type="ORF">SAMN05443669_103719</name>
</gene>
<protein>
    <recommendedName>
        <fullName evidence="3">Lipoprotein</fullName>
    </recommendedName>
</protein>
<organism evidence="1 2">
    <name type="scientific">Flavobacterium xanthum</name>
    <dbReference type="NCBI Taxonomy" id="69322"/>
    <lineage>
        <taxon>Bacteria</taxon>
        <taxon>Pseudomonadati</taxon>
        <taxon>Bacteroidota</taxon>
        <taxon>Flavobacteriia</taxon>
        <taxon>Flavobacteriales</taxon>
        <taxon>Flavobacteriaceae</taxon>
        <taxon>Flavobacterium</taxon>
    </lineage>
</organism>
<sequence length="175" mass="19393">MKNILLLLVVLTLSCCSKDDNKPENPIDQLPPATQIGANTAGCLVDGKAFLPNGYIPSGNLVCNYINGKDFSLGILQKNDNQTLSLNVISYNKSLVVGETYQLKEYGANSIFGEYVIFQQIGNLTYQTNSIVKGELKITNHNFDKAVLSGVFWFDAVNEKGEKVQVREGRFDMQY</sequence>
<dbReference type="Pfam" id="PF19765">
    <property type="entry name" value="DUF6252"/>
    <property type="match status" value="1"/>
</dbReference>
<proteinExistence type="predicted"/>
<dbReference type="PROSITE" id="PS51257">
    <property type="entry name" value="PROKAR_LIPOPROTEIN"/>
    <property type="match status" value="1"/>
</dbReference>
<dbReference type="InterPro" id="IPR046219">
    <property type="entry name" value="DUF6252"/>
</dbReference>
<dbReference type="OrthoDB" id="881763at2"/>
<keyword evidence="2" id="KW-1185">Reference proteome</keyword>
<dbReference type="Proteomes" id="UP000184260">
    <property type="component" value="Unassembled WGS sequence"/>
</dbReference>
<evidence type="ECO:0000313" key="1">
    <source>
        <dbReference type="EMBL" id="SHM45111.1"/>
    </source>
</evidence>
<dbReference type="RefSeq" id="WP_073354874.1">
    <property type="nucleotide sequence ID" value="NZ_FRBU01000037.1"/>
</dbReference>